<dbReference type="SUPFAM" id="SSF50729">
    <property type="entry name" value="PH domain-like"/>
    <property type="match status" value="1"/>
</dbReference>
<evidence type="ECO:0000256" key="3">
    <source>
        <dbReference type="ARBA" id="ARBA00022723"/>
    </source>
</evidence>
<dbReference type="PRINTS" id="PR00405">
    <property type="entry name" value="REVINTRACTNG"/>
</dbReference>
<dbReference type="InterPro" id="IPR001806">
    <property type="entry name" value="Small_GTPase"/>
</dbReference>
<feature type="compositionally biased region" description="Low complexity" evidence="11">
    <location>
        <begin position="275"/>
        <end position="289"/>
    </location>
</feature>
<feature type="compositionally biased region" description="Low complexity" evidence="11">
    <location>
        <begin position="841"/>
        <end position="852"/>
    </location>
</feature>
<evidence type="ECO:0008006" key="16">
    <source>
        <dbReference type="Google" id="ProtNLM"/>
    </source>
</evidence>
<dbReference type="CDD" id="cd04103">
    <property type="entry name" value="Centaurin_gamma"/>
    <property type="match status" value="1"/>
</dbReference>
<dbReference type="SMART" id="SM00105">
    <property type="entry name" value="ArfGap"/>
    <property type="match status" value="1"/>
</dbReference>
<dbReference type="InterPro" id="IPR051282">
    <property type="entry name" value="Arf-GAP_GTPase_ANK_PH"/>
</dbReference>
<evidence type="ECO:0000259" key="13">
    <source>
        <dbReference type="PROSITE" id="PS50115"/>
    </source>
</evidence>
<keyword evidence="5 10" id="KW-0863">Zinc-finger</keyword>
<dbReference type="PROSITE" id="PS51421">
    <property type="entry name" value="RAS"/>
    <property type="match status" value="1"/>
</dbReference>
<reference evidence="14" key="1">
    <citation type="submission" date="2025-08" db="UniProtKB">
        <authorList>
            <consortium name="Ensembl"/>
        </authorList>
    </citation>
    <scope>IDENTIFICATION</scope>
</reference>
<evidence type="ECO:0000256" key="11">
    <source>
        <dbReference type="SAM" id="MobiDB-lite"/>
    </source>
</evidence>
<dbReference type="InterPro" id="IPR038508">
    <property type="entry name" value="ArfGAP_dom_sf"/>
</dbReference>
<dbReference type="Gene3D" id="1.10.220.150">
    <property type="entry name" value="Arf GTPase activating protein"/>
    <property type="match status" value="1"/>
</dbReference>
<dbReference type="GO" id="GO:0003924">
    <property type="term" value="F:GTPase activity"/>
    <property type="evidence" value="ECO:0007669"/>
    <property type="project" value="InterPro"/>
</dbReference>
<proteinExistence type="inferred from homology"/>
<dbReference type="InterPro" id="IPR002110">
    <property type="entry name" value="Ankyrin_rpt"/>
</dbReference>
<dbReference type="CDD" id="cd08836">
    <property type="entry name" value="ArfGap_AGAP"/>
    <property type="match status" value="1"/>
</dbReference>
<dbReference type="PROSITE" id="PS50088">
    <property type="entry name" value="ANK_REPEAT"/>
    <property type="match status" value="1"/>
</dbReference>
<keyword evidence="8" id="KW-0342">GTP-binding</keyword>
<dbReference type="SMART" id="SM00233">
    <property type="entry name" value="PH"/>
    <property type="match status" value="1"/>
</dbReference>
<evidence type="ECO:0000256" key="2">
    <source>
        <dbReference type="ARBA" id="ARBA00022468"/>
    </source>
</evidence>
<dbReference type="GO" id="GO:0005096">
    <property type="term" value="F:GTPase activator activity"/>
    <property type="evidence" value="ECO:0007669"/>
    <property type="project" value="UniProtKB-KW"/>
</dbReference>
<evidence type="ECO:0000256" key="4">
    <source>
        <dbReference type="ARBA" id="ARBA00022741"/>
    </source>
</evidence>
<dbReference type="SMART" id="SM00175">
    <property type="entry name" value="RAB"/>
    <property type="match status" value="1"/>
</dbReference>
<dbReference type="FunFam" id="2.30.29.30:FF:000421">
    <property type="entry name" value="Arf-GAP with GTPase, ANK repeat and PH domain-containing protein 1 isoform B"/>
    <property type="match status" value="1"/>
</dbReference>
<keyword evidence="4" id="KW-0547">Nucleotide-binding</keyword>
<evidence type="ECO:0000256" key="6">
    <source>
        <dbReference type="ARBA" id="ARBA00022833"/>
    </source>
</evidence>
<dbReference type="Proteomes" id="UP000261480">
    <property type="component" value="Unplaced"/>
</dbReference>
<evidence type="ECO:0000256" key="1">
    <source>
        <dbReference type="ARBA" id="ARBA00005430"/>
    </source>
</evidence>
<organism evidence="14 15">
    <name type="scientific">Poecilia mexicana</name>
    <dbReference type="NCBI Taxonomy" id="48701"/>
    <lineage>
        <taxon>Eukaryota</taxon>
        <taxon>Metazoa</taxon>
        <taxon>Chordata</taxon>
        <taxon>Craniata</taxon>
        <taxon>Vertebrata</taxon>
        <taxon>Euteleostomi</taxon>
        <taxon>Actinopterygii</taxon>
        <taxon>Neopterygii</taxon>
        <taxon>Teleostei</taxon>
        <taxon>Neoteleostei</taxon>
        <taxon>Acanthomorphata</taxon>
        <taxon>Ovalentaria</taxon>
        <taxon>Atherinomorphae</taxon>
        <taxon>Cyprinodontiformes</taxon>
        <taxon>Poeciliidae</taxon>
        <taxon>Poeciliinae</taxon>
        <taxon>Poecilia</taxon>
    </lineage>
</organism>
<dbReference type="FunFam" id="1.10.220.150:FF:000001">
    <property type="entry name" value="Arf-GAP with GTPase, ANK repeat and PH domain-containing protein 1"/>
    <property type="match status" value="1"/>
</dbReference>
<accession>A0A3B3XZY3</accession>
<dbReference type="Gene3D" id="3.40.50.300">
    <property type="entry name" value="P-loop containing nucleotide triphosphate hydrolases"/>
    <property type="match status" value="1"/>
</dbReference>
<feature type="region of interest" description="Disordered" evidence="11">
    <location>
        <begin position="497"/>
        <end position="551"/>
    </location>
</feature>
<keyword evidence="2" id="KW-0343">GTPase activation</keyword>
<feature type="compositionally biased region" description="Basic and acidic residues" evidence="11">
    <location>
        <begin position="322"/>
        <end position="337"/>
    </location>
</feature>
<dbReference type="PANTHER" id="PTHR45819">
    <property type="entry name" value="CENTAURIN-GAMMA-1A"/>
    <property type="match status" value="1"/>
</dbReference>
<dbReference type="InterPro" id="IPR001164">
    <property type="entry name" value="ArfGAP_dom"/>
</dbReference>
<sequence length="859" mass="93791">MNYQLHLANSAAIRSEIQRFESVHPNIYSIYELLERVEEPLLQNQIREHVIAIEDAFVNSQEWTLSRTVPELKVGIVGNLASGKSALVHRYLTGTYVQEESPEGGRFKKEIVVDGQSHLLLIRDEGGPPEAQFALWVDAVVFVFSLEDEISFQTVYHYYSRLASYRNTADLPLVLVGTQDAISSSNPRVIDDSRARKLSNELKRCTYYETCATYGLNVERVFQDVAQKVVAVRKKQQLSIGPCKSLPNSPSHTSVCAAQVSAVHVSQTSNGGGSLSDYSSSVPSTPSTSQKELRIDAPQAANTPTPVRKQSKRRSNLFTSRKASDPDKEKKGLENRADSIGSGRAIPIKQGMLMKRSGKSLNKEWKKKYVTLCDNGLLTYHPSLHDYMQNVHGKEIDLLRTTVKVPGKRPPRAVSACGAGPNQNANGLVKDMSNVQLGPTSGSVSSSASASQMASGVSLVSFNSRGLEGLHQRSYSVSSADQWADATVIANSGVSTDTGLGDSVCSSPSISSTTSPKMEPPPSPHANRKKHRRKKSTSNFKADGLSGTAEEQEENFEFTIVSLTGQTWNFEATSYEERDAWVQVIESQILASLQSCESSKNKSRLTSQSEALALQSIRSIRGNGRCADCDVPNPDWASLNLGALICIECSGIHRNLGTHLSRVRSLDLDEWPLELIKVMSAIGNELANSVWEANAQGRLKPGPDASREERERWIRAKYEQRLFVAALPGADPPLGQQLLRAAAEEDLRGVVLLLAHASRQQVNDTFGDGCSPLHLAAHKGNVVLLQLLVWYGADLMARDAHGNSAMAYARQSGSQECVEVLAQYGGADERYALMTTPNLPRRNANRNNSCSSLGSAALI</sequence>
<evidence type="ECO:0000256" key="10">
    <source>
        <dbReference type="PROSITE-ProRule" id="PRU00288"/>
    </source>
</evidence>
<protein>
    <recommendedName>
        <fullName evidence="16">Small monomeric GTPase</fullName>
    </recommendedName>
</protein>
<dbReference type="CDD" id="cd01250">
    <property type="entry name" value="PH_AGAP"/>
    <property type="match status" value="1"/>
</dbReference>
<feature type="domain" description="PH" evidence="12">
    <location>
        <begin position="346"/>
        <end position="590"/>
    </location>
</feature>
<feature type="region of interest" description="Disordered" evidence="11">
    <location>
        <begin position="837"/>
        <end position="859"/>
    </location>
</feature>
<dbReference type="PROSITE" id="PS50115">
    <property type="entry name" value="ARFGAP"/>
    <property type="match status" value="1"/>
</dbReference>
<dbReference type="Pfam" id="PF00071">
    <property type="entry name" value="Ras"/>
    <property type="match status" value="1"/>
</dbReference>
<dbReference type="FunFam" id="3.40.50.300:FF:000178">
    <property type="entry name" value="Arf-GAP with GTPase, ANK repeat and PH domain-containing protein 1"/>
    <property type="match status" value="1"/>
</dbReference>
<dbReference type="GO" id="GO:0005525">
    <property type="term" value="F:GTP binding"/>
    <property type="evidence" value="ECO:0007669"/>
    <property type="project" value="UniProtKB-KW"/>
</dbReference>
<feature type="region of interest" description="Disordered" evidence="11">
    <location>
        <begin position="267"/>
        <end position="340"/>
    </location>
</feature>
<dbReference type="InterPro" id="IPR001849">
    <property type="entry name" value="PH_domain"/>
</dbReference>
<keyword evidence="6" id="KW-0862">Zinc</keyword>
<evidence type="ECO:0000256" key="9">
    <source>
        <dbReference type="PROSITE-ProRule" id="PRU00023"/>
    </source>
</evidence>
<keyword evidence="15" id="KW-1185">Reference proteome</keyword>
<dbReference type="Gene3D" id="1.25.40.20">
    <property type="entry name" value="Ankyrin repeat-containing domain"/>
    <property type="match status" value="1"/>
</dbReference>
<feature type="compositionally biased region" description="Low complexity" evidence="11">
    <location>
        <begin position="506"/>
        <end position="516"/>
    </location>
</feature>
<dbReference type="InterPro" id="IPR036770">
    <property type="entry name" value="Ankyrin_rpt-contain_sf"/>
</dbReference>
<evidence type="ECO:0000256" key="7">
    <source>
        <dbReference type="ARBA" id="ARBA00023043"/>
    </source>
</evidence>
<dbReference type="SUPFAM" id="SSF48403">
    <property type="entry name" value="Ankyrin repeat"/>
    <property type="match status" value="1"/>
</dbReference>
<dbReference type="Pfam" id="PF12796">
    <property type="entry name" value="Ank_2"/>
    <property type="match status" value="1"/>
</dbReference>
<dbReference type="Pfam" id="PF01412">
    <property type="entry name" value="ArfGap"/>
    <property type="match status" value="1"/>
</dbReference>
<dbReference type="PANTHER" id="PTHR45819:SF1">
    <property type="entry name" value="ARF-GAP WITH GTPASE, ANK REPEAT AND PH DOMAIN-CONTAINING PROTEIN 1"/>
    <property type="match status" value="1"/>
</dbReference>
<feature type="repeat" description="ANK" evidence="9">
    <location>
        <begin position="768"/>
        <end position="800"/>
    </location>
</feature>
<dbReference type="InterPro" id="IPR027417">
    <property type="entry name" value="P-loop_NTPase"/>
</dbReference>
<dbReference type="PROSITE" id="PS50003">
    <property type="entry name" value="PH_DOMAIN"/>
    <property type="match status" value="1"/>
</dbReference>
<evidence type="ECO:0000256" key="8">
    <source>
        <dbReference type="ARBA" id="ARBA00023134"/>
    </source>
</evidence>
<evidence type="ECO:0000259" key="12">
    <source>
        <dbReference type="PROSITE" id="PS50003"/>
    </source>
</evidence>
<dbReference type="SUPFAM" id="SSF52540">
    <property type="entry name" value="P-loop containing nucleoside triphosphate hydrolases"/>
    <property type="match status" value="1"/>
</dbReference>
<feature type="domain" description="Arf-GAP" evidence="13">
    <location>
        <begin position="611"/>
        <end position="732"/>
    </location>
</feature>
<dbReference type="AlphaFoldDB" id="A0A3B3XZY3"/>
<dbReference type="CTD" id="116987"/>
<evidence type="ECO:0000313" key="14">
    <source>
        <dbReference type="Ensembl" id="ENSPMEP00000020674.1"/>
    </source>
</evidence>
<dbReference type="SMART" id="SM00248">
    <property type="entry name" value="ANK"/>
    <property type="match status" value="2"/>
</dbReference>
<dbReference type="PROSITE" id="PS51419">
    <property type="entry name" value="RAB"/>
    <property type="match status" value="1"/>
</dbReference>
<dbReference type="FunFam" id="1.25.40.20:FF:000038">
    <property type="entry name" value="Arf-GAP with GTPase, ANK repeat and PH domain-containing protein 3"/>
    <property type="match status" value="1"/>
</dbReference>
<dbReference type="FunFam" id="2.30.29.30:FF:000109">
    <property type="entry name" value="Arf-GAP with GTPase, ANK repeat and PH domain-containing protein 1"/>
    <property type="match status" value="1"/>
</dbReference>
<feature type="compositionally biased region" description="Basic residues" evidence="11">
    <location>
        <begin position="526"/>
        <end position="536"/>
    </location>
</feature>
<keyword evidence="7 9" id="KW-0040">ANK repeat</keyword>
<dbReference type="InterPro" id="IPR037278">
    <property type="entry name" value="ARFGAP/RecO"/>
</dbReference>
<dbReference type="Ensembl" id="ENSPMET00000030351.1">
    <property type="protein sequence ID" value="ENSPMEP00000020674.1"/>
    <property type="gene ID" value="ENSPMEG00000023855.1"/>
</dbReference>
<dbReference type="GeneID" id="106924461"/>
<name>A0A3B3XZY3_9TELE</name>
<comment type="similarity">
    <text evidence="1">Belongs to the centaurin gamma-like family.</text>
</comment>
<keyword evidence="3" id="KW-0479">Metal-binding</keyword>
<dbReference type="InterPro" id="IPR011993">
    <property type="entry name" value="PH-like_dom_sf"/>
</dbReference>
<dbReference type="PROSITE" id="PS50297">
    <property type="entry name" value="ANK_REP_REGION"/>
    <property type="match status" value="1"/>
</dbReference>
<dbReference type="SUPFAM" id="SSF57863">
    <property type="entry name" value="ArfGap/RecO-like zinc finger"/>
    <property type="match status" value="1"/>
</dbReference>
<evidence type="ECO:0000256" key="5">
    <source>
        <dbReference type="ARBA" id="ARBA00022771"/>
    </source>
</evidence>
<dbReference type="RefSeq" id="XP_014853660.1">
    <property type="nucleotide sequence ID" value="XM_014998174.1"/>
</dbReference>
<dbReference type="SMART" id="SM00173">
    <property type="entry name" value="RAS"/>
    <property type="match status" value="1"/>
</dbReference>
<dbReference type="GO" id="GO:0008270">
    <property type="term" value="F:zinc ion binding"/>
    <property type="evidence" value="ECO:0007669"/>
    <property type="project" value="UniProtKB-KW"/>
</dbReference>
<reference evidence="14" key="2">
    <citation type="submission" date="2025-09" db="UniProtKB">
        <authorList>
            <consortium name="Ensembl"/>
        </authorList>
    </citation>
    <scope>IDENTIFICATION</scope>
</reference>
<dbReference type="Gene3D" id="2.30.29.30">
    <property type="entry name" value="Pleckstrin-homology domain (PH domain)/Phosphotyrosine-binding domain (PTB)"/>
    <property type="match status" value="2"/>
</dbReference>
<evidence type="ECO:0000313" key="15">
    <source>
        <dbReference type="Proteomes" id="UP000261480"/>
    </source>
</evidence>